<keyword evidence="1" id="KW-0732">Signal</keyword>
<feature type="signal peptide" evidence="1">
    <location>
        <begin position="1"/>
        <end position="19"/>
    </location>
</feature>
<sequence>MRKRLLTGLLCLAVASAAAGHSLAPSRLYAPSGSELIGYTMRAINAYDVPASYSVECYQHELGNPIACSAIPGQFRLRPGSYRNFRFRLDTGGEDGMYLICTVYDPSSDGGAASSIKTRVCAKFGVGVDPETGDPK</sequence>
<dbReference type="RefSeq" id="WP_367966335.1">
    <property type="nucleotide sequence ID" value="NZ_JBAKFJ010000001.1"/>
</dbReference>
<evidence type="ECO:0000313" key="3">
    <source>
        <dbReference type="Proteomes" id="UP001556653"/>
    </source>
</evidence>
<dbReference type="EMBL" id="JBAKFJ010000001">
    <property type="protein sequence ID" value="MEX0385853.1"/>
    <property type="molecule type" value="Genomic_DNA"/>
</dbReference>
<evidence type="ECO:0000256" key="1">
    <source>
        <dbReference type="SAM" id="SignalP"/>
    </source>
</evidence>
<evidence type="ECO:0000313" key="2">
    <source>
        <dbReference type="EMBL" id="MEX0385853.1"/>
    </source>
</evidence>
<protein>
    <submittedName>
        <fullName evidence="2">Uncharacterized protein</fullName>
    </submittedName>
</protein>
<comment type="caution">
    <text evidence="2">The sequence shown here is derived from an EMBL/GenBank/DDBJ whole genome shotgun (WGS) entry which is preliminary data.</text>
</comment>
<keyword evidence="3" id="KW-1185">Reference proteome</keyword>
<accession>A0ABV3S8Q0</accession>
<proteinExistence type="predicted"/>
<name>A0ABV3S8Q0_9GAMM</name>
<reference evidence="2 3" key="1">
    <citation type="submission" date="2024-02" db="EMBL/GenBank/DDBJ databases">
        <title>New especies of Spiribacter isolated from saline water.</title>
        <authorList>
            <person name="Leon M.J."/>
            <person name="De La Haba R."/>
            <person name="Sanchez-Porro C."/>
            <person name="Ventosa A."/>
        </authorList>
    </citation>
    <scope>NUCLEOTIDE SEQUENCE [LARGE SCALE GENOMIC DNA]</scope>
    <source>
        <strain evidence="3">ag22IC4-227</strain>
    </source>
</reference>
<feature type="chain" id="PRO_5045493795" evidence="1">
    <location>
        <begin position="20"/>
        <end position="136"/>
    </location>
</feature>
<gene>
    <name evidence="2" type="ORF">V6X64_02440</name>
</gene>
<dbReference type="Proteomes" id="UP001556653">
    <property type="component" value="Unassembled WGS sequence"/>
</dbReference>
<organism evidence="2 3">
    <name type="scientific">Spiribacter onubensis</name>
    <dbReference type="NCBI Taxonomy" id="3122420"/>
    <lineage>
        <taxon>Bacteria</taxon>
        <taxon>Pseudomonadati</taxon>
        <taxon>Pseudomonadota</taxon>
        <taxon>Gammaproteobacteria</taxon>
        <taxon>Chromatiales</taxon>
        <taxon>Ectothiorhodospiraceae</taxon>
        <taxon>Spiribacter</taxon>
    </lineage>
</organism>